<evidence type="ECO:0000313" key="1">
    <source>
        <dbReference type="EMBL" id="KAG4305782.1"/>
    </source>
</evidence>
<keyword evidence="2" id="KW-1185">Reference proteome</keyword>
<protein>
    <submittedName>
        <fullName evidence="1">Uncharacterized protein</fullName>
    </submittedName>
</protein>
<reference evidence="1 2" key="1">
    <citation type="journal article" date="2021" name="Commun. Biol.">
        <title>Genomic insights into the host specific adaptation of the Pneumocystis genus.</title>
        <authorList>
            <person name="Cisse O.H."/>
            <person name="Ma L."/>
            <person name="Dekker J.P."/>
            <person name="Khil P.P."/>
            <person name="Youn J.-H."/>
            <person name="Brenchley J.M."/>
            <person name="Blair R."/>
            <person name="Pahar B."/>
            <person name="Chabe M."/>
            <person name="Van Rompay K.K.A."/>
            <person name="Keesler R."/>
            <person name="Sukura A."/>
            <person name="Hirsch V."/>
            <person name="Kutty G."/>
            <person name="Liu Y."/>
            <person name="Peng L."/>
            <person name="Chen J."/>
            <person name="Song J."/>
            <person name="Weissenbacher-Lang C."/>
            <person name="Xu J."/>
            <person name="Upham N.S."/>
            <person name="Stajich J.E."/>
            <person name="Cuomo C.A."/>
            <person name="Cushion M.T."/>
            <person name="Kovacs J.A."/>
        </authorList>
    </citation>
    <scope>NUCLEOTIDE SEQUENCE [LARGE SCALE GENOMIC DNA]</scope>
    <source>
        <strain evidence="1 2">RABM</strain>
    </source>
</reference>
<gene>
    <name evidence="1" type="ORF">PORY_000692</name>
</gene>
<dbReference type="Proteomes" id="UP000768646">
    <property type="component" value="Unassembled WGS sequence"/>
</dbReference>
<evidence type="ECO:0000313" key="2">
    <source>
        <dbReference type="Proteomes" id="UP000768646"/>
    </source>
</evidence>
<organism evidence="1 2">
    <name type="scientific">Pneumocystis oryctolagi</name>
    <dbReference type="NCBI Taxonomy" id="42067"/>
    <lineage>
        <taxon>Eukaryota</taxon>
        <taxon>Fungi</taxon>
        <taxon>Dikarya</taxon>
        <taxon>Ascomycota</taxon>
        <taxon>Taphrinomycotina</taxon>
        <taxon>Pneumocystomycetes</taxon>
        <taxon>Pneumocystaceae</taxon>
        <taxon>Pneumocystis</taxon>
    </lineage>
</organism>
<dbReference type="EMBL" id="JABTEG010000002">
    <property type="protein sequence ID" value="KAG4305782.1"/>
    <property type="molecule type" value="Genomic_DNA"/>
</dbReference>
<proteinExistence type="predicted"/>
<sequence>MSGDATENTKNRVSIMSIELSTSFFVSFLSGGIAGIVSRTVVSPLERIKIIFQIQDKNKHYQGIMSTLSKIWKEEGFKGYMRGNGVNCLRIFPYSAVQFASYSIYKELLIPSEKIELDTPRRLTAGALAGITSVVVTYPLDITRTRLSIQSASLSFKYTNKNRELPGVWKTIKHMYIIEGGFKALYKGIWPTVLGIAPYVGLNFAIYESMKKIVSQENGPPSAFGKLVSGAVSGAIAQTITYPADVLRRRFQVSCMSGINYKYVSIRDALKQILAQEGWKGFYQGLFPNLLKVVPSMGISWLSYEITKDFLSKVIKY</sequence>
<comment type="caution">
    <text evidence="1">The sequence shown here is derived from an EMBL/GenBank/DDBJ whole genome shotgun (WGS) entry which is preliminary data.</text>
</comment>
<name>A0ACB7CFB9_9ASCO</name>
<accession>A0ACB7CFB9</accession>